<gene>
    <name evidence="1" type="ORF">XELAEV_18041494mg</name>
</gene>
<evidence type="ECO:0000313" key="1">
    <source>
        <dbReference type="EMBL" id="OCT65254.1"/>
    </source>
</evidence>
<dbReference type="Proteomes" id="UP000694892">
    <property type="component" value="Chromosome 8S"/>
</dbReference>
<reference evidence="2" key="1">
    <citation type="journal article" date="2016" name="Nature">
        <title>Genome evolution in the allotetraploid frog Xenopus laevis.</title>
        <authorList>
            <person name="Session A.M."/>
            <person name="Uno Y."/>
            <person name="Kwon T."/>
            <person name="Chapman J.A."/>
            <person name="Toyoda A."/>
            <person name="Takahashi S."/>
            <person name="Fukui A."/>
            <person name="Hikosaka A."/>
            <person name="Suzuki A."/>
            <person name="Kondo M."/>
            <person name="van Heeringen S.J."/>
            <person name="Quigley I."/>
            <person name="Heinz S."/>
            <person name="Ogino H."/>
            <person name="Ochi H."/>
            <person name="Hellsten U."/>
            <person name="Lyons J.B."/>
            <person name="Simakov O."/>
            <person name="Putnam N."/>
            <person name="Stites J."/>
            <person name="Kuroki Y."/>
            <person name="Tanaka T."/>
            <person name="Michiue T."/>
            <person name="Watanabe M."/>
            <person name="Bogdanovic O."/>
            <person name="Lister R."/>
            <person name="Georgiou G."/>
            <person name="Paranjpe S.S."/>
            <person name="van Kruijsbergen I."/>
            <person name="Shu S."/>
            <person name="Carlson J."/>
            <person name="Kinoshita T."/>
            <person name="Ohta Y."/>
            <person name="Mawaribuchi S."/>
            <person name="Jenkins J."/>
            <person name="Grimwood J."/>
            <person name="Schmutz J."/>
            <person name="Mitros T."/>
            <person name="Mozaffari S.V."/>
            <person name="Suzuki Y."/>
            <person name="Haramoto Y."/>
            <person name="Yamamoto T.S."/>
            <person name="Takagi C."/>
            <person name="Heald R."/>
            <person name="Miller K."/>
            <person name="Haudenschild C."/>
            <person name="Kitzman J."/>
            <person name="Nakayama T."/>
            <person name="Izutsu Y."/>
            <person name="Robert J."/>
            <person name="Fortriede J."/>
            <person name="Burns K."/>
            <person name="Lotay V."/>
            <person name="Karimi K."/>
            <person name="Yasuoka Y."/>
            <person name="Dichmann D.S."/>
            <person name="Flajnik M.F."/>
            <person name="Houston D.W."/>
            <person name="Shendure J."/>
            <person name="DuPasquier L."/>
            <person name="Vize P.D."/>
            <person name="Zorn A.M."/>
            <person name="Ito M."/>
            <person name="Marcotte E.M."/>
            <person name="Wallingford J.B."/>
            <person name="Ito Y."/>
            <person name="Asashima M."/>
            <person name="Ueno N."/>
            <person name="Matsuda Y."/>
            <person name="Veenstra G.J."/>
            <person name="Fujiyama A."/>
            <person name="Harland R.M."/>
            <person name="Taira M."/>
            <person name="Rokhsar D.S."/>
        </authorList>
    </citation>
    <scope>NUCLEOTIDE SEQUENCE [LARGE SCALE GENOMIC DNA]</scope>
    <source>
        <strain evidence="2">J</strain>
    </source>
</reference>
<sequence length="418" mass="44020">MRKKTTVIAGQGVRTHLGSKKKTAAPGLAVVENIQQVNSLDDKAVVAAVNCSSAVGCSSSAAESCSSEASQEPATRHAGSQEGCAAGYEAVMESAEAACCVAMEEALREKPNPTAAAAMAQVGAMHLCDHGGEEAASNGAGKPETVGSAGPNHSQIIRALKDIHILEEKRNSLEWSVSNMVAGLGALKGTESSKAVRKIALMSNDLEDIENNIIKSDSWGWQFGAFVCGFPVSVPGDSVSALSVPGASVSGVSVQCDKAAGSTNMAVPLYTVLCITVCDAAVRENIAGESSVTEGAGNPPVNMRVKGHMGGEVFLYGKRLFRQIVSEVGESQAGRRKNLVKIKWVKVGCEFLGRRFVARNLIKGVIGLYSCRCVWDGNFDLSFKLSQGLDTFWRKNDGRCDALAKKTMHCPVPPYPII</sequence>
<dbReference type="AlphaFoldDB" id="A0A974H554"/>
<name>A0A974H554_XENLA</name>
<protein>
    <submittedName>
        <fullName evidence="1">Uncharacterized protein</fullName>
    </submittedName>
</protein>
<organism evidence="1 2">
    <name type="scientific">Xenopus laevis</name>
    <name type="common">African clawed frog</name>
    <dbReference type="NCBI Taxonomy" id="8355"/>
    <lineage>
        <taxon>Eukaryota</taxon>
        <taxon>Metazoa</taxon>
        <taxon>Chordata</taxon>
        <taxon>Craniata</taxon>
        <taxon>Vertebrata</taxon>
        <taxon>Euteleostomi</taxon>
        <taxon>Amphibia</taxon>
        <taxon>Batrachia</taxon>
        <taxon>Anura</taxon>
        <taxon>Pipoidea</taxon>
        <taxon>Pipidae</taxon>
        <taxon>Xenopodinae</taxon>
        <taxon>Xenopus</taxon>
        <taxon>Xenopus</taxon>
    </lineage>
</organism>
<dbReference type="EMBL" id="CM004481">
    <property type="protein sequence ID" value="OCT65254.1"/>
    <property type="molecule type" value="Genomic_DNA"/>
</dbReference>
<evidence type="ECO:0000313" key="2">
    <source>
        <dbReference type="Proteomes" id="UP000694892"/>
    </source>
</evidence>
<proteinExistence type="predicted"/>
<accession>A0A974H554</accession>